<gene>
    <name evidence="1" type="ORF">C8N29_101339</name>
</gene>
<dbReference type="OrthoDB" id="2043985at2"/>
<dbReference type="Pfam" id="PF10123">
    <property type="entry name" value="Mu-like_Pro"/>
    <property type="match status" value="1"/>
</dbReference>
<evidence type="ECO:0000313" key="2">
    <source>
        <dbReference type="Proteomes" id="UP000244223"/>
    </source>
</evidence>
<reference evidence="1 2" key="1">
    <citation type="submission" date="2018-04" db="EMBL/GenBank/DDBJ databases">
        <title>Genomic Encyclopedia of Archaeal and Bacterial Type Strains, Phase II (KMG-II): from individual species to whole genera.</title>
        <authorList>
            <person name="Goeker M."/>
        </authorList>
    </citation>
    <scope>NUCLEOTIDE SEQUENCE [LARGE SCALE GENOMIC DNA]</scope>
    <source>
        <strain evidence="1 2">DSM 5822</strain>
    </source>
</reference>
<proteinExistence type="predicted"/>
<dbReference type="AlphaFoldDB" id="A0A2T5J3Y2"/>
<keyword evidence="2" id="KW-1185">Reference proteome</keyword>
<comment type="caution">
    <text evidence="1">The sequence shown here is derived from an EMBL/GenBank/DDBJ whole genome shotgun (WGS) entry which is preliminary data.</text>
</comment>
<dbReference type="RefSeq" id="WP_107864280.1">
    <property type="nucleotide sequence ID" value="NZ_QAON01000001.1"/>
</dbReference>
<evidence type="ECO:0000313" key="1">
    <source>
        <dbReference type="EMBL" id="PTQ91266.1"/>
    </source>
</evidence>
<organism evidence="1 2">
    <name type="scientific">Agitococcus lubricus</name>
    <dbReference type="NCBI Taxonomy" id="1077255"/>
    <lineage>
        <taxon>Bacteria</taxon>
        <taxon>Pseudomonadati</taxon>
        <taxon>Pseudomonadota</taxon>
        <taxon>Gammaproteobacteria</taxon>
        <taxon>Moraxellales</taxon>
        <taxon>Moraxellaceae</taxon>
        <taxon>Agitococcus</taxon>
    </lineage>
</organism>
<name>A0A2T5J3Y2_9GAMM</name>
<sequence>MNHALAALTLAINSVTESPSAAQWLRVLPMGEFKGVDGRPVGMTWGKGTPVECKSWLLTQEQGQKLVAVLKARQDDLVIDYEHQTLKAAENGQPAPAAGWMKDFELREDGLYALCEFTPNAQAMIDNKEYRYISPVFPFHHKTGLVTALLNVALTNAPALDGLTDVMAKAALSLFSSTPKNEDSAMDELLERLRWMLNLPISATVDEVKAELQKLAAMLTEGQATAAASVDLLALLANQTQQIAALSQQLTTQATATPDPTKFVPIDVVNGLHQQIAALSQQQQQNQADELVTAALNDNRILPAEESWLRGMAKSNFSAAKSYIDARQPIAALSQTQTSVTKTLATQEADLDATALAICSKLGITKEQFKAQQALLSK</sequence>
<dbReference type="InterPro" id="IPR012106">
    <property type="entry name" value="Phage_Mu_Gp1"/>
</dbReference>
<protein>
    <submittedName>
        <fullName evidence="1">Phage I-like protein</fullName>
    </submittedName>
</protein>
<dbReference type="Proteomes" id="UP000244223">
    <property type="component" value="Unassembled WGS sequence"/>
</dbReference>
<dbReference type="PIRSF" id="PIRSF016624">
    <property type="entry name" value="Mu_prophg_I"/>
    <property type="match status" value="1"/>
</dbReference>
<accession>A0A2T5J3Y2</accession>
<dbReference type="EMBL" id="QAON01000001">
    <property type="protein sequence ID" value="PTQ91266.1"/>
    <property type="molecule type" value="Genomic_DNA"/>
</dbReference>